<gene>
    <name evidence="2" type="ORF">ABZZ21_20045</name>
</gene>
<comment type="caution">
    <text evidence="2">The sequence shown here is derived from an EMBL/GenBank/DDBJ whole genome shotgun (WGS) entry which is preliminary data.</text>
</comment>
<name>A0ABV2V0C3_9ACTN</name>
<accession>A0ABV2V0C3</accession>
<keyword evidence="3" id="KW-1185">Reference proteome</keyword>
<organism evidence="2 3">
    <name type="scientific">Streptomyces ossamyceticus</name>
    <dbReference type="NCBI Taxonomy" id="249581"/>
    <lineage>
        <taxon>Bacteria</taxon>
        <taxon>Bacillati</taxon>
        <taxon>Actinomycetota</taxon>
        <taxon>Actinomycetes</taxon>
        <taxon>Kitasatosporales</taxon>
        <taxon>Streptomycetaceae</taxon>
        <taxon>Streptomyces</taxon>
    </lineage>
</organism>
<protein>
    <recommendedName>
        <fullName evidence="4">Metallo-beta-lactamase superfamily protein</fullName>
    </recommendedName>
</protein>
<evidence type="ECO:0000256" key="1">
    <source>
        <dbReference type="SAM" id="MobiDB-lite"/>
    </source>
</evidence>
<dbReference type="EMBL" id="JBEXPZ010000024">
    <property type="protein sequence ID" value="MET9846817.1"/>
    <property type="molecule type" value="Genomic_DNA"/>
</dbReference>
<dbReference type="Proteomes" id="UP001550210">
    <property type="component" value="Unassembled WGS sequence"/>
</dbReference>
<sequence>MPGGIGPVDVETKIFGALPDETWVYPCHGSDITPDAERPRLPQRHARGR</sequence>
<evidence type="ECO:0000313" key="2">
    <source>
        <dbReference type="EMBL" id="MET9846817.1"/>
    </source>
</evidence>
<feature type="region of interest" description="Disordered" evidence="1">
    <location>
        <begin position="28"/>
        <end position="49"/>
    </location>
</feature>
<evidence type="ECO:0000313" key="3">
    <source>
        <dbReference type="Proteomes" id="UP001550210"/>
    </source>
</evidence>
<proteinExistence type="predicted"/>
<evidence type="ECO:0008006" key="4">
    <source>
        <dbReference type="Google" id="ProtNLM"/>
    </source>
</evidence>
<reference evidence="2 3" key="1">
    <citation type="submission" date="2024-06" db="EMBL/GenBank/DDBJ databases">
        <title>The Natural Products Discovery Center: Release of the First 8490 Sequenced Strains for Exploring Actinobacteria Biosynthetic Diversity.</title>
        <authorList>
            <person name="Kalkreuter E."/>
            <person name="Kautsar S.A."/>
            <person name="Yang D."/>
            <person name="Bader C.D."/>
            <person name="Teijaro C.N."/>
            <person name="Fluegel L."/>
            <person name="Davis C.M."/>
            <person name="Simpson J.R."/>
            <person name="Lauterbach L."/>
            <person name="Steele A.D."/>
            <person name="Gui C."/>
            <person name="Meng S."/>
            <person name="Li G."/>
            <person name="Viehrig K."/>
            <person name="Ye F."/>
            <person name="Su P."/>
            <person name="Kiefer A.F."/>
            <person name="Nichols A."/>
            <person name="Cepeda A.J."/>
            <person name="Yan W."/>
            <person name="Fan B."/>
            <person name="Jiang Y."/>
            <person name="Adhikari A."/>
            <person name="Zheng C.-J."/>
            <person name="Schuster L."/>
            <person name="Cowan T.M."/>
            <person name="Smanski M.J."/>
            <person name="Chevrette M.G."/>
            <person name="De Carvalho L.P.S."/>
            <person name="Shen B."/>
        </authorList>
    </citation>
    <scope>NUCLEOTIDE SEQUENCE [LARGE SCALE GENOMIC DNA]</scope>
    <source>
        <strain evidence="2 3">NPDC006434</strain>
    </source>
</reference>